<evidence type="ECO:0000256" key="5">
    <source>
        <dbReference type="ARBA" id="ARBA00022777"/>
    </source>
</evidence>
<dbReference type="Pfam" id="PF02518">
    <property type="entry name" value="HATPase_c"/>
    <property type="match status" value="1"/>
</dbReference>
<dbReference type="Gene3D" id="1.10.287.130">
    <property type="match status" value="1"/>
</dbReference>
<dbReference type="SMART" id="SM00387">
    <property type="entry name" value="HATPase_c"/>
    <property type="match status" value="1"/>
</dbReference>
<dbReference type="PRINTS" id="PR00344">
    <property type="entry name" value="BCTRLSENSOR"/>
</dbReference>
<sequence>IIFGIVIGGESLGFLPHHHFSGFSTGNSCDLNFAFFLGRYIAFFSTLYITVYMSTTIINVLREREIDLKEANEQLEEKDRVKSQYVMRVTHDLKSSLTAIQTCLKVVLVGIAGEISEKSRDMVSRAEQRSLSLYQFVEDLLDLSIIRAAKEIEKKKINMPQTLQKVVGQLKPQANKSGLELIVDTHDGASEINGNQKIIESMLINLIINSIKYTPVGGKIIIRTGATRGSHLLLVSISDTGIGIPEKDLPHIFEDFYRAENVEQLEKDGSGLGLSMVKQIVEVHGGTIDVKSEVGKGSVFMLTFPLYS</sequence>
<dbReference type="PANTHER" id="PTHR43711:SF1">
    <property type="entry name" value="HISTIDINE KINASE 1"/>
    <property type="match status" value="1"/>
</dbReference>
<gene>
    <name evidence="9" type="ORF">LCGC14_2903010</name>
</gene>
<dbReference type="PROSITE" id="PS50109">
    <property type="entry name" value="HIS_KIN"/>
    <property type="match status" value="1"/>
</dbReference>
<dbReference type="EC" id="2.7.13.3" evidence="2"/>
<dbReference type="EMBL" id="LAZR01057217">
    <property type="protein sequence ID" value="KKK72523.1"/>
    <property type="molecule type" value="Genomic_DNA"/>
</dbReference>
<dbReference type="PANTHER" id="PTHR43711">
    <property type="entry name" value="TWO-COMPONENT HISTIDINE KINASE"/>
    <property type="match status" value="1"/>
</dbReference>
<evidence type="ECO:0000256" key="4">
    <source>
        <dbReference type="ARBA" id="ARBA00022679"/>
    </source>
</evidence>
<protein>
    <recommendedName>
        <fullName evidence="2">histidine kinase</fullName>
        <ecNumber evidence="2">2.7.13.3</ecNumber>
    </recommendedName>
</protein>
<name>A0A0F8XUB8_9ZZZZ</name>
<dbReference type="InterPro" id="IPR005467">
    <property type="entry name" value="His_kinase_dom"/>
</dbReference>
<dbReference type="InterPro" id="IPR050736">
    <property type="entry name" value="Sensor_HK_Regulatory"/>
</dbReference>
<evidence type="ECO:0000313" key="9">
    <source>
        <dbReference type="EMBL" id="KKK72523.1"/>
    </source>
</evidence>
<accession>A0A0F8XUB8</accession>
<evidence type="ECO:0000256" key="6">
    <source>
        <dbReference type="ARBA" id="ARBA00023012"/>
    </source>
</evidence>
<dbReference type="InterPro" id="IPR004358">
    <property type="entry name" value="Sig_transdc_His_kin-like_C"/>
</dbReference>
<evidence type="ECO:0000256" key="3">
    <source>
        <dbReference type="ARBA" id="ARBA00022553"/>
    </source>
</evidence>
<dbReference type="SUPFAM" id="SSF55874">
    <property type="entry name" value="ATPase domain of HSP90 chaperone/DNA topoisomerase II/histidine kinase"/>
    <property type="match status" value="1"/>
</dbReference>
<evidence type="ECO:0000256" key="7">
    <source>
        <dbReference type="SAM" id="Coils"/>
    </source>
</evidence>
<comment type="caution">
    <text evidence="9">The sequence shown here is derived from an EMBL/GenBank/DDBJ whole genome shotgun (WGS) entry which is preliminary data.</text>
</comment>
<keyword evidence="4" id="KW-0808">Transferase</keyword>
<proteinExistence type="predicted"/>
<evidence type="ECO:0000256" key="1">
    <source>
        <dbReference type="ARBA" id="ARBA00000085"/>
    </source>
</evidence>
<evidence type="ECO:0000259" key="8">
    <source>
        <dbReference type="PROSITE" id="PS50109"/>
    </source>
</evidence>
<comment type="catalytic activity">
    <reaction evidence="1">
        <text>ATP + protein L-histidine = ADP + protein N-phospho-L-histidine.</text>
        <dbReference type="EC" id="2.7.13.3"/>
    </reaction>
</comment>
<dbReference type="SUPFAM" id="SSF47384">
    <property type="entry name" value="Homodimeric domain of signal transducing histidine kinase"/>
    <property type="match status" value="1"/>
</dbReference>
<dbReference type="Gene3D" id="3.30.565.10">
    <property type="entry name" value="Histidine kinase-like ATPase, C-terminal domain"/>
    <property type="match status" value="1"/>
</dbReference>
<keyword evidence="6" id="KW-0902">Two-component regulatory system</keyword>
<feature type="coiled-coil region" evidence="7">
    <location>
        <begin position="58"/>
        <end position="88"/>
    </location>
</feature>
<dbReference type="AlphaFoldDB" id="A0A0F8XUB8"/>
<feature type="non-terminal residue" evidence="9">
    <location>
        <position position="1"/>
    </location>
</feature>
<dbReference type="CDD" id="cd00075">
    <property type="entry name" value="HATPase"/>
    <property type="match status" value="1"/>
</dbReference>
<organism evidence="9">
    <name type="scientific">marine sediment metagenome</name>
    <dbReference type="NCBI Taxonomy" id="412755"/>
    <lineage>
        <taxon>unclassified sequences</taxon>
        <taxon>metagenomes</taxon>
        <taxon>ecological metagenomes</taxon>
    </lineage>
</organism>
<keyword evidence="3" id="KW-0597">Phosphoprotein</keyword>
<dbReference type="FunFam" id="3.30.565.10:FF:000006">
    <property type="entry name" value="Sensor histidine kinase WalK"/>
    <property type="match status" value="1"/>
</dbReference>
<dbReference type="CDD" id="cd00082">
    <property type="entry name" value="HisKA"/>
    <property type="match status" value="1"/>
</dbReference>
<dbReference type="InterPro" id="IPR003594">
    <property type="entry name" value="HATPase_dom"/>
</dbReference>
<evidence type="ECO:0000256" key="2">
    <source>
        <dbReference type="ARBA" id="ARBA00012438"/>
    </source>
</evidence>
<keyword evidence="7" id="KW-0175">Coiled coil</keyword>
<dbReference type="InterPro" id="IPR036097">
    <property type="entry name" value="HisK_dim/P_sf"/>
</dbReference>
<feature type="domain" description="Histidine kinase" evidence="8">
    <location>
        <begin position="88"/>
        <end position="308"/>
    </location>
</feature>
<dbReference type="GO" id="GO:0000155">
    <property type="term" value="F:phosphorelay sensor kinase activity"/>
    <property type="evidence" value="ECO:0007669"/>
    <property type="project" value="InterPro"/>
</dbReference>
<dbReference type="SMART" id="SM00388">
    <property type="entry name" value="HisKA"/>
    <property type="match status" value="1"/>
</dbReference>
<dbReference type="InterPro" id="IPR036890">
    <property type="entry name" value="HATPase_C_sf"/>
</dbReference>
<dbReference type="InterPro" id="IPR003661">
    <property type="entry name" value="HisK_dim/P_dom"/>
</dbReference>
<keyword evidence="5" id="KW-0418">Kinase</keyword>
<reference evidence="9" key="1">
    <citation type="journal article" date="2015" name="Nature">
        <title>Complex archaea that bridge the gap between prokaryotes and eukaryotes.</title>
        <authorList>
            <person name="Spang A."/>
            <person name="Saw J.H."/>
            <person name="Jorgensen S.L."/>
            <person name="Zaremba-Niedzwiedzka K."/>
            <person name="Martijn J."/>
            <person name="Lind A.E."/>
            <person name="van Eijk R."/>
            <person name="Schleper C."/>
            <person name="Guy L."/>
            <person name="Ettema T.J."/>
        </authorList>
    </citation>
    <scope>NUCLEOTIDE SEQUENCE</scope>
</reference>